<dbReference type="KEGG" id="sdf:ACG33_02815"/>
<proteinExistence type="predicted"/>
<keyword evidence="2" id="KW-1185">Reference proteome</keyword>
<reference evidence="1 2" key="1">
    <citation type="submission" date="2015-06" db="EMBL/GenBank/DDBJ databases">
        <title>A Comprehensive Approach to Explore the Metabolic and Phylogenetic Diversity of Bacterial Steroid Degradation in the Environment: Testosterone as an Example.</title>
        <authorList>
            <person name="Yang F.-C."/>
            <person name="Chen Y.-L."/>
            <person name="Yu C.-P."/>
            <person name="Tang S.-L."/>
            <person name="Wang P.-H."/>
            <person name="Ismail W."/>
            <person name="Wang C.-H."/>
            <person name="Yang C.-Y."/>
            <person name="Chiang Y.-R."/>
        </authorList>
    </citation>
    <scope>NUCLEOTIDE SEQUENCE [LARGE SCALE GENOMIC DNA]</scope>
    <source>
        <strain evidence="1 2">DSM 18526</strain>
    </source>
</reference>
<dbReference type="EMBL" id="CP011971">
    <property type="protein sequence ID" value="AMN46058.1"/>
    <property type="molecule type" value="Genomic_DNA"/>
</dbReference>
<dbReference type="STRING" id="465721.ACG33_02815"/>
<evidence type="ECO:0000313" key="2">
    <source>
        <dbReference type="Proteomes" id="UP000070250"/>
    </source>
</evidence>
<evidence type="ECO:0000313" key="1">
    <source>
        <dbReference type="EMBL" id="AMN46058.1"/>
    </source>
</evidence>
<dbReference type="AlphaFoldDB" id="A0A127F8X5"/>
<evidence type="ECO:0008006" key="3">
    <source>
        <dbReference type="Google" id="ProtNLM"/>
    </source>
</evidence>
<dbReference type="Proteomes" id="UP000070250">
    <property type="component" value="Chromosome"/>
</dbReference>
<gene>
    <name evidence="1" type="ORF">ACG33_02815</name>
</gene>
<sequence length="76" mass="8654">MTPYRNLNGNSNVVSYEATEESILVVFRSGTYRNYLYDANRPGKTVVERMKILAAQGRGLNSYIASVVKDSYARKW</sequence>
<protein>
    <recommendedName>
        <fullName evidence="3">KTSC domain-containing protein</fullName>
    </recommendedName>
</protein>
<name>A0A127F8X5_STEDE</name>
<organism evidence="1 2">
    <name type="scientific">Steroidobacter denitrificans</name>
    <dbReference type="NCBI Taxonomy" id="465721"/>
    <lineage>
        <taxon>Bacteria</taxon>
        <taxon>Pseudomonadati</taxon>
        <taxon>Pseudomonadota</taxon>
        <taxon>Gammaproteobacteria</taxon>
        <taxon>Steroidobacterales</taxon>
        <taxon>Steroidobacteraceae</taxon>
        <taxon>Steroidobacter</taxon>
    </lineage>
</organism>
<accession>A0A127F8X5</accession>